<name>A0AAE3A362_9FIRM</name>
<feature type="compositionally biased region" description="Low complexity" evidence="2">
    <location>
        <begin position="67"/>
        <end position="76"/>
    </location>
</feature>
<keyword evidence="3" id="KW-1133">Transmembrane helix</keyword>
<dbReference type="Proteomes" id="UP001198220">
    <property type="component" value="Unassembled WGS sequence"/>
</dbReference>
<dbReference type="InterPro" id="IPR013378">
    <property type="entry name" value="InlB-like_B-rpt"/>
</dbReference>
<evidence type="ECO:0000256" key="4">
    <source>
        <dbReference type="SAM" id="SignalP"/>
    </source>
</evidence>
<proteinExistence type="predicted"/>
<gene>
    <name evidence="5" type="ORF">LKD36_03320</name>
</gene>
<feature type="compositionally biased region" description="Acidic residues" evidence="2">
    <location>
        <begin position="35"/>
        <end position="53"/>
    </location>
</feature>
<feature type="transmembrane region" description="Helical" evidence="3">
    <location>
        <begin position="1255"/>
        <end position="1274"/>
    </location>
</feature>
<organism evidence="5 6">
    <name type="scientific">Hominiventricola filiformis</name>
    <dbReference type="NCBI Taxonomy" id="2885352"/>
    <lineage>
        <taxon>Bacteria</taxon>
        <taxon>Bacillati</taxon>
        <taxon>Bacillota</taxon>
        <taxon>Clostridia</taxon>
        <taxon>Lachnospirales</taxon>
        <taxon>Lachnospiraceae</taxon>
        <taxon>Hominiventricola</taxon>
    </lineage>
</organism>
<accession>A0AAE3A362</accession>
<feature type="region of interest" description="Disordered" evidence="2">
    <location>
        <begin position="34"/>
        <end position="164"/>
    </location>
</feature>
<protein>
    <submittedName>
        <fullName evidence="5">InlB B-repeat-containing protein</fullName>
    </submittedName>
</protein>
<dbReference type="InterPro" id="IPR042229">
    <property type="entry name" value="Listeria/Bacterioides_rpt_sf"/>
</dbReference>
<comment type="caution">
    <text evidence="5">The sequence shown here is derived from an EMBL/GenBank/DDBJ whole genome shotgun (WGS) entry which is preliminary data.</text>
</comment>
<sequence>MKRKVKALLALALTLALVSTTLGDNWLYVSAENAAEAEEQTDEPAAAAEEETEEKPAAAVEDEPAAPEETASVEEAAAVEEETAPAETPVMEDDQKQPAEAPTEQPADNPAPADEQKQAAESPAPANDQKQPADAAAPAAPAETPAADAEVKEAEKTPEVEVPGVDEKDIETVEEETGLTEQTIEASVDTEEKDVVITLTGEMPEEATASACPVDITMDGVNIISAYDITIYDADGQEFQPSEEKPLQVKIEDDAVRKALEEKAELEVYHLEDAEAEPEQVQEVNLESAAVEFQAESFSIYAVVTPEQHFTHTYQFMDEDGSPIVGIQEQILSANETLTEPKSPTKDHAVFEGWYTAQNGGEKFNKFGQQEPELKASVTTTLYARFTTVYYVYYKAGSQADSKVLFTQTYHDGAATIVTGDIPFTPESTEEALVGWTTVAGGTEPETSLVIKDDDVTLYPVVKKAHWLNYHSMGGTSVEPVYVLAGNPTQDDKVPERKGYTFDGWYIDQSYSQKFGFGKILGQDQDLYAKWNPAMVEYTVAYWQENADNDDYSYVEFEKRQGLTGTEAGYDKVEKYHNFSLDTAKTDTEKVIISADGSSIKNVYYKRNIYTINFVKESSNRPTCGKEEHTHTHGFLGIGSCYDRSGNLKCGKEEHKHDASCYAGGAILTISQKYDSDISKYWEEDPIKALLDEGYVWKSSLTGKYYTFLQKMPENNIIMTQTKWSGQKYTWYYYLEALDGKAPNGEKIRKDGGKTYYLYHTTSVYGTNISLTYDEDYYPLTGFKQRNENVPKFTWNIRKNCYEASLYYLREAYEIDFHTNDMDSRVINEKGILYESDLSNIAPKEYVIGETTKILNGVTYYFDGWYDNQYLQGNAYDFTGKKMPAKNLAYYAKWSSRKVTLSFDSTGGTEIKSQILDQGAAGVKPENPVRNGFKFAGWVKEDGTPFSFATVIMKDTTIYAKWISNSQYMLTYDPGAGSGDTVTDPTGYVNGAEVKLGEVPEGFQPPKEHYGFVCWNTAEDGSGTDYYPGAGYVMPEEDVTLYAKWAPIRKTILSYDYTGGMFGGKERSDAIEIAIPNSEYEIDDRMPTREGYEFLGWSITKEIAAGGALLTKGDKIQVDTLAEESNVIYAQWRKLKEVTFTVEKLVDGNMGDHNREFEFKYSIIDKEGAVKDSDTFKLKSSVSTELPKVAEGYTIVIQETSVTGYTTTIDATVDNASSEAGKFSYTVTKDSSDAIKVTYTNSKTMVTPTGVTTNGMTSILMLLAGLGMAVVMLFPGKRRKI</sequence>
<evidence type="ECO:0000313" key="5">
    <source>
        <dbReference type="EMBL" id="MCC2125206.1"/>
    </source>
</evidence>
<comment type="subcellular location">
    <subcellularLocation>
        <location evidence="1">Cell envelope</location>
    </subcellularLocation>
</comment>
<dbReference type="Pfam" id="PF09479">
    <property type="entry name" value="Flg_new"/>
    <property type="match status" value="5"/>
</dbReference>
<keyword evidence="3" id="KW-0472">Membrane</keyword>
<dbReference type="RefSeq" id="WP_308458672.1">
    <property type="nucleotide sequence ID" value="NZ_JAJEPS010000002.1"/>
</dbReference>
<dbReference type="GO" id="GO:0030313">
    <property type="term" value="C:cell envelope"/>
    <property type="evidence" value="ECO:0007669"/>
    <property type="project" value="UniProtKB-SubCell"/>
</dbReference>
<dbReference type="Gene3D" id="2.60.40.1140">
    <property type="entry name" value="Collagen-binding surface protein Cna, B-type domain"/>
    <property type="match status" value="1"/>
</dbReference>
<keyword evidence="4" id="KW-0732">Signal</keyword>
<evidence type="ECO:0000256" key="2">
    <source>
        <dbReference type="SAM" id="MobiDB-lite"/>
    </source>
</evidence>
<keyword evidence="6" id="KW-1185">Reference proteome</keyword>
<reference evidence="5 6" key="1">
    <citation type="submission" date="2021-10" db="EMBL/GenBank/DDBJ databases">
        <title>Anaerobic single-cell dispensing facilitates the cultivation of human gut bacteria.</title>
        <authorList>
            <person name="Afrizal A."/>
        </authorList>
    </citation>
    <scope>NUCLEOTIDE SEQUENCE [LARGE SCALE GENOMIC DNA]</scope>
    <source>
        <strain evidence="5 6">CLA-AA-H276</strain>
    </source>
</reference>
<evidence type="ECO:0000256" key="3">
    <source>
        <dbReference type="SAM" id="Phobius"/>
    </source>
</evidence>
<feature type="compositionally biased region" description="Basic and acidic residues" evidence="2">
    <location>
        <begin position="149"/>
        <end position="164"/>
    </location>
</feature>
<feature type="signal peptide" evidence="4">
    <location>
        <begin position="1"/>
        <end position="23"/>
    </location>
</feature>
<feature type="compositionally biased region" description="Low complexity" evidence="2">
    <location>
        <begin position="123"/>
        <end position="148"/>
    </location>
</feature>
<dbReference type="Gene3D" id="2.60.40.4270">
    <property type="entry name" value="Listeria-Bacteroides repeat domain"/>
    <property type="match status" value="5"/>
</dbReference>
<evidence type="ECO:0000313" key="6">
    <source>
        <dbReference type="Proteomes" id="UP001198220"/>
    </source>
</evidence>
<evidence type="ECO:0000256" key="1">
    <source>
        <dbReference type="ARBA" id="ARBA00004196"/>
    </source>
</evidence>
<dbReference type="NCBIfam" id="TIGR02543">
    <property type="entry name" value="List_Bact_rpt"/>
    <property type="match status" value="3"/>
</dbReference>
<keyword evidence="3" id="KW-0812">Transmembrane</keyword>
<feature type="chain" id="PRO_5041958347" evidence="4">
    <location>
        <begin position="24"/>
        <end position="1281"/>
    </location>
</feature>
<dbReference type="EMBL" id="JAJEPS010000002">
    <property type="protein sequence ID" value="MCC2125206.1"/>
    <property type="molecule type" value="Genomic_DNA"/>
</dbReference>